<dbReference type="Pfam" id="PF01420">
    <property type="entry name" value="Methylase_S"/>
    <property type="match status" value="2"/>
</dbReference>
<comment type="similarity">
    <text evidence="1">Belongs to the type-I restriction system S methylase family.</text>
</comment>
<protein>
    <submittedName>
        <fullName evidence="5">Type-1 restriction enzyme EcoKI specificity protein</fullName>
    </submittedName>
</protein>
<sequence length="583" mass="66055">MSEKYNLPESWETVLLIDVLELNPAKLVISTDDESHFVFVPMSAVSAEFGGIDVSGKRPYREVKKGYTQFQAADVLFAKITPCMENGKIAVVPELDSQVGYGSTEFHVLRSLMHVDPKWIAYYLSQSSVRRDAKRNMTGSAGQLRVPKRWLEKLRIPIAPLKEQKRIVEKIEELFSELDAGVAALERAKTKLKRYRASVLKAAVHGSLTADWRSKHPEVEPASQLLERILAERRRKWEEEQLAKFETAGKKPPKDWRERYKEPFTPDPSELPELPKSWCWASVDQMGEVQLGRQRSPQKRSKDYPTKYIRAANITEEGIDTSNILEMEFTPSEVDRFRMKKGDLVVSEASGSSNQVGKPAIWNNELPVCCFQNTVIRLRPEGVRSDYLLVILKHCYSNKVFAKIAGGVGINHLGATKFSRIPIPLAPASEQVEIANEVERQLSILKKSEEMIEANLVRASRNRQSILQRAFEGKLAPQDPNDEPANILLERIRSEQARTHATISKPRRKGTRKMKERLPISGVIEKHPKGATPEVVFAEAGLNGEELNDVDQFYSELDQLVSKRSVEVIRPDSKSVIIKPRTK</sequence>
<organism evidence="5 6">
    <name type="scientific">Bremerella volcania</name>
    <dbReference type="NCBI Taxonomy" id="2527984"/>
    <lineage>
        <taxon>Bacteria</taxon>
        <taxon>Pseudomonadati</taxon>
        <taxon>Planctomycetota</taxon>
        <taxon>Planctomycetia</taxon>
        <taxon>Pirellulales</taxon>
        <taxon>Pirellulaceae</taxon>
        <taxon>Bremerella</taxon>
    </lineage>
</organism>
<dbReference type="InterPro" id="IPR051212">
    <property type="entry name" value="Type-I_RE_S_subunit"/>
</dbReference>
<dbReference type="SUPFAM" id="SSF116734">
    <property type="entry name" value="DNA methylase specificity domain"/>
    <property type="match status" value="2"/>
</dbReference>
<gene>
    <name evidence="5" type="primary">hsdS</name>
    <name evidence="5" type="ORF">Pan97_10690</name>
</gene>
<accession>A0A518C4C0</accession>
<evidence type="ECO:0000313" key="5">
    <source>
        <dbReference type="EMBL" id="QDU74065.1"/>
    </source>
</evidence>
<keyword evidence="3" id="KW-0238">DNA-binding</keyword>
<evidence type="ECO:0000256" key="1">
    <source>
        <dbReference type="ARBA" id="ARBA00010923"/>
    </source>
</evidence>
<dbReference type="InterPro" id="IPR000055">
    <property type="entry name" value="Restrct_endonuc_typeI_TRD"/>
</dbReference>
<dbReference type="OrthoDB" id="9811611at2"/>
<keyword evidence="6" id="KW-1185">Reference proteome</keyword>
<name>A0A518C4C0_9BACT</name>
<dbReference type="InterPro" id="IPR044946">
    <property type="entry name" value="Restrct_endonuc_typeI_TRD_sf"/>
</dbReference>
<keyword evidence="2" id="KW-0680">Restriction system</keyword>
<evidence type="ECO:0000256" key="3">
    <source>
        <dbReference type="ARBA" id="ARBA00023125"/>
    </source>
</evidence>
<dbReference type="PANTHER" id="PTHR43140:SF1">
    <property type="entry name" value="TYPE I RESTRICTION ENZYME ECOKI SPECIFICITY SUBUNIT"/>
    <property type="match status" value="1"/>
</dbReference>
<proteinExistence type="inferred from homology"/>
<dbReference type="PANTHER" id="PTHR43140">
    <property type="entry name" value="TYPE-1 RESTRICTION ENZYME ECOKI SPECIFICITY PROTEIN"/>
    <property type="match status" value="1"/>
</dbReference>
<dbReference type="AlphaFoldDB" id="A0A518C4C0"/>
<reference evidence="6" key="1">
    <citation type="submission" date="2019-02" db="EMBL/GenBank/DDBJ databases">
        <title>Deep-cultivation of Planctomycetes and their phenomic and genomic characterization uncovers novel biology.</title>
        <authorList>
            <person name="Wiegand S."/>
            <person name="Jogler M."/>
            <person name="Boedeker C."/>
            <person name="Pinto D."/>
            <person name="Vollmers J."/>
            <person name="Rivas-Marin E."/>
            <person name="Kohn T."/>
            <person name="Peeters S.H."/>
            <person name="Heuer A."/>
            <person name="Rast P."/>
            <person name="Oberbeckmann S."/>
            <person name="Bunk B."/>
            <person name="Jeske O."/>
            <person name="Meyerdierks A."/>
            <person name="Storesund J.E."/>
            <person name="Kallscheuer N."/>
            <person name="Luecker S."/>
            <person name="Lage O.M."/>
            <person name="Pohl T."/>
            <person name="Merkel B.J."/>
            <person name="Hornburger P."/>
            <person name="Mueller R.-W."/>
            <person name="Bruemmer F."/>
            <person name="Labrenz M."/>
            <person name="Spormann A.M."/>
            <person name="Op den Camp H."/>
            <person name="Overmann J."/>
            <person name="Amann R."/>
            <person name="Jetten M.S.M."/>
            <person name="Mascher T."/>
            <person name="Medema M.H."/>
            <person name="Devos D.P."/>
            <person name="Kaster A.-K."/>
            <person name="Ovreas L."/>
            <person name="Rohde M."/>
            <person name="Galperin M.Y."/>
            <person name="Jogler C."/>
        </authorList>
    </citation>
    <scope>NUCLEOTIDE SEQUENCE [LARGE SCALE GENOMIC DNA]</scope>
    <source>
        <strain evidence="6">Pan97</strain>
    </source>
</reference>
<dbReference type="EMBL" id="CP036289">
    <property type="protein sequence ID" value="QDU74065.1"/>
    <property type="molecule type" value="Genomic_DNA"/>
</dbReference>
<dbReference type="KEGG" id="bvo:Pan97_10690"/>
<dbReference type="RefSeq" id="WP_144971068.1">
    <property type="nucleotide sequence ID" value="NZ_CP036289.1"/>
</dbReference>
<evidence type="ECO:0000256" key="2">
    <source>
        <dbReference type="ARBA" id="ARBA00022747"/>
    </source>
</evidence>
<feature type="domain" description="Type I restriction modification DNA specificity" evidence="4">
    <location>
        <begin position="282"/>
        <end position="439"/>
    </location>
</feature>
<evidence type="ECO:0000259" key="4">
    <source>
        <dbReference type="Pfam" id="PF01420"/>
    </source>
</evidence>
<dbReference type="REBASE" id="356045">
    <property type="entry name" value="S.PbaPan97ORF10660P"/>
</dbReference>
<dbReference type="GO" id="GO:0009307">
    <property type="term" value="P:DNA restriction-modification system"/>
    <property type="evidence" value="ECO:0007669"/>
    <property type="project" value="UniProtKB-KW"/>
</dbReference>
<dbReference type="Gene3D" id="3.90.220.20">
    <property type="entry name" value="DNA methylase specificity domains"/>
    <property type="match status" value="2"/>
</dbReference>
<dbReference type="Proteomes" id="UP000318626">
    <property type="component" value="Chromosome"/>
</dbReference>
<dbReference type="CDD" id="cd17260">
    <property type="entry name" value="RMtype1_S_EcoEI-TRD1-CR1_like"/>
    <property type="match status" value="1"/>
</dbReference>
<dbReference type="CDD" id="cd17253">
    <property type="entry name" value="RMtype1_S_Eco933I-TRD2-CR2_like"/>
    <property type="match status" value="1"/>
</dbReference>
<dbReference type="GO" id="GO:0003677">
    <property type="term" value="F:DNA binding"/>
    <property type="evidence" value="ECO:0007669"/>
    <property type="project" value="UniProtKB-KW"/>
</dbReference>
<evidence type="ECO:0000313" key="6">
    <source>
        <dbReference type="Proteomes" id="UP000318626"/>
    </source>
</evidence>
<feature type="domain" description="Type I restriction modification DNA specificity" evidence="4">
    <location>
        <begin position="8"/>
        <end position="179"/>
    </location>
</feature>